<evidence type="ECO:0000313" key="2">
    <source>
        <dbReference type="Proteomes" id="UP000631114"/>
    </source>
</evidence>
<keyword evidence="2" id="KW-1185">Reference proteome</keyword>
<proteinExistence type="predicted"/>
<comment type="caution">
    <text evidence="1">The sequence shown here is derived from an EMBL/GenBank/DDBJ whole genome shotgun (WGS) entry which is preliminary data.</text>
</comment>
<dbReference type="EMBL" id="JADFTS010000002">
    <property type="protein sequence ID" value="KAF9621514.1"/>
    <property type="molecule type" value="Genomic_DNA"/>
</dbReference>
<sequence>MKEAALYVVNNKSSEEALSIFTEGMEQVMTSVGNEKRNLITEQDGDVEYQNMSYSTWFHGLERCCFRTILAVVGLDFDIY</sequence>
<gene>
    <name evidence="1" type="ORF">IFM89_022532</name>
</gene>
<organism evidence="1 2">
    <name type="scientific">Coptis chinensis</name>
    <dbReference type="NCBI Taxonomy" id="261450"/>
    <lineage>
        <taxon>Eukaryota</taxon>
        <taxon>Viridiplantae</taxon>
        <taxon>Streptophyta</taxon>
        <taxon>Embryophyta</taxon>
        <taxon>Tracheophyta</taxon>
        <taxon>Spermatophyta</taxon>
        <taxon>Magnoliopsida</taxon>
        <taxon>Ranunculales</taxon>
        <taxon>Ranunculaceae</taxon>
        <taxon>Coptidoideae</taxon>
        <taxon>Coptis</taxon>
    </lineage>
</organism>
<protein>
    <submittedName>
        <fullName evidence="1">Uncharacterized protein</fullName>
    </submittedName>
</protein>
<dbReference type="Proteomes" id="UP000631114">
    <property type="component" value="Unassembled WGS sequence"/>
</dbReference>
<dbReference type="AlphaFoldDB" id="A0A835IQ80"/>
<reference evidence="1 2" key="1">
    <citation type="submission" date="2020-10" db="EMBL/GenBank/DDBJ databases">
        <title>The Coptis chinensis genome and diversification of protoberbering-type alkaloids.</title>
        <authorList>
            <person name="Wang B."/>
            <person name="Shu S."/>
            <person name="Song C."/>
            <person name="Liu Y."/>
        </authorList>
    </citation>
    <scope>NUCLEOTIDE SEQUENCE [LARGE SCALE GENOMIC DNA]</scope>
    <source>
        <strain evidence="1">HL-2020</strain>
        <tissue evidence="1">Leaf</tissue>
    </source>
</reference>
<evidence type="ECO:0000313" key="1">
    <source>
        <dbReference type="EMBL" id="KAF9621514.1"/>
    </source>
</evidence>
<dbReference type="OrthoDB" id="603047at2759"/>
<accession>A0A835IQ80</accession>
<name>A0A835IQ80_9MAGN</name>